<feature type="transmembrane region" description="Helical" evidence="4">
    <location>
        <begin position="158"/>
        <end position="180"/>
    </location>
</feature>
<dbReference type="Pfam" id="PF07695">
    <property type="entry name" value="7TMR-DISM_7TM"/>
    <property type="match status" value="1"/>
</dbReference>
<dbReference type="GO" id="GO:0006355">
    <property type="term" value="P:regulation of DNA-templated transcription"/>
    <property type="evidence" value="ECO:0007669"/>
    <property type="project" value="InterPro"/>
</dbReference>
<proteinExistence type="predicted"/>
<name>A0A7K1GP10_9FLAO</name>
<keyword evidence="7" id="KW-1185">Reference proteome</keyword>
<keyword evidence="3" id="KW-0804">Transcription</keyword>
<dbReference type="PANTHER" id="PTHR44688">
    <property type="entry name" value="DNA-BINDING TRANSCRIPTIONAL ACTIVATOR DEVR_DOSR"/>
    <property type="match status" value="1"/>
</dbReference>
<evidence type="ECO:0000259" key="5">
    <source>
        <dbReference type="PROSITE" id="PS50043"/>
    </source>
</evidence>
<dbReference type="SMART" id="SM00421">
    <property type="entry name" value="HTH_LUXR"/>
    <property type="match status" value="1"/>
</dbReference>
<dbReference type="PANTHER" id="PTHR44688:SF16">
    <property type="entry name" value="DNA-BINDING TRANSCRIPTIONAL ACTIVATOR DEVR_DOSR"/>
    <property type="match status" value="1"/>
</dbReference>
<dbReference type="RefSeq" id="WP_155036553.1">
    <property type="nucleotide sequence ID" value="NZ_JBHTIG010000009.1"/>
</dbReference>
<comment type="caution">
    <text evidence="6">The sequence shown here is derived from an EMBL/GenBank/DDBJ whole genome shotgun (WGS) entry which is preliminary data.</text>
</comment>
<protein>
    <recommendedName>
        <fullName evidence="5">HTH luxR-type domain-containing protein</fullName>
    </recommendedName>
</protein>
<evidence type="ECO:0000256" key="3">
    <source>
        <dbReference type="ARBA" id="ARBA00023163"/>
    </source>
</evidence>
<evidence type="ECO:0000313" key="7">
    <source>
        <dbReference type="Proteomes" id="UP000488936"/>
    </source>
</evidence>
<evidence type="ECO:0000256" key="2">
    <source>
        <dbReference type="ARBA" id="ARBA00023125"/>
    </source>
</evidence>
<feature type="transmembrane region" description="Helical" evidence="4">
    <location>
        <begin position="340"/>
        <end position="358"/>
    </location>
</feature>
<dbReference type="InterPro" id="IPR036388">
    <property type="entry name" value="WH-like_DNA-bd_sf"/>
</dbReference>
<dbReference type="Proteomes" id="UP000488936">
    <property type="component" value="Unassembled WGS sequence"/>
</dbReference>
<feature type="transmembrane region" description="Helical" evidence="4">
    <location>
        <begin position="218"/>
        <end position="240"/>
    </location>
</feature>
<dbReference type="PROSITE" id="PS50043">
    <property type="entry name" value="HTH_LUXR_2"/>
    <property type="match status" value="1"/>
</dbReference>
<keyword evidence="1" id="KW-0805">Transcription regulation</keyword>
<keyword evidence="4" id="KW-0812">Transmembrane</keyword>
<dbReference type="Gene3D" id="1.10.10.10">
    <property type="entry name" value="Winged helix-like DNA-binding domain superfamily/Winged helix DNA-binding domain"/>
    <property type="match status" value="1"/>
</dbReference>
<dbReference type="AlphaFoldDB" id="A0A7K1GP10"/>
<feature type="transmembrane region" description="Helical" evidence="4">
    <location>
        <begin position="187"/>
        <end position="203"/>
    </location>
</feature>
<accession>A0A7K1GP10</accession>
<dbReference type="Pfam" id="PF00196">
    <property type="entry name" value="GerE"/>
    <property type="match status" value="1"/>
</dbReference>
<evidence type="ECO:0000313" key="6">
    <source>
        <dbReference type="EMBL" id="MTH30571.1"/>
    </source>
</evidence>
<evidence type="ECO:0000256" key="1">
    <source>
        <dbReference type="ARBA" id="ARBA00023015"/>
    </source>
</evidence>
<keyword evidence="4" id="KW-1133">Transmembrane helix</keyword>
<dbReference type="OrthoDB" id="9774661at2"/>
<dbReference type="PRINTS" id="PR00038">
    <property type="entry name" value="HTHLUXR"/>
</dbReference>
<feature type="domain" description="HTH luxR-type" evidence="5">
    <location>
        <begin position="399"/>
        <end position="464"/>
    </location>
</feature>
<keyword evidence="2" id="KW-0238">DNA-binding</keyword>
<feature type="transmembrane region" description="Helical" evidence="4">
    <location>
        <begin position="277"/>
        <end position="295"/>
    </location>
</feature>
<evidence type="ECO:0000256" key="4">
    <source>
        <dbReference type="SAM" id="Phobius"/>
    </source>
</evidence>
<dbReference type="SUPFAM" id="SSF46894">
    <property type="entry name" value="C-terminal effector domain of the bipartite response regulators"/>
    <property type="match status" value="1"/>
</dbReference>
<dbReference type="EMBL" id="WMJY01000031">
    <property type="protein sequence ID" value="MTH30571.1"/>
    <property type="molecule type" value="Genomic_DNA"/>
</dbReference>
<organism evidence="6 7">
    <name type="scientific">Myroides pelagicus</name>
    <dbReference type="NCBI Taxonomy" id="270914"/>
    <lineage>
        <taxon>Bacteria</taxon>
        <taxon>Pseudomonadati</taxon>
        <taxon>Bacteroidota</taxon>
        <taxon>Flavobacteriia</taxon>
        <taxon>Flavobacteriales</taxon>
        <taxon>Flavobacteriaceae</taxon>
        <taxon>Myroides</taxon>
    </lineage>
</organism>
<feature type="transmembrane region" description="Helical" evidence="4">
    <location>
        <begin position="307"/>
        <end position="328"/>
    </location>
</feature>
<keyword evidence="4" id="KW-0472">Membrane</keyword>
<dbReference type="InterPro" id="IPR011623">
    <property type="entry name" value="7TMR_DISM_rcpt_extracell_dom1"/>
</dbReference>
<reference evidence="6 7" key="1">
    <citation type="journal article" date="2006" name="Int. J. Syst. Evol. Microbiol.">
        <title>Myroides pelagicus sp. nov., isolated from seawater in Thailand.</title>
        <authorList>
            <person name="Yoon J."/>
            <person name="Maneerat S."/>
            <person name="Kawai F."/>
            <person name="Yokota A."/>
        </authorList>
    </citation>
    <scope>NUCLEOTIDE SEQUENCE [LARGE SCALE GENOMIC DNA]</scope>
    <source>
        <strain evidence="6 7">SM1T</strain>
    </source>
</reference>
<dbReference type="CDD" id="cd06170">
    <property type="entry name" value="LuxR_C_like"/>
    <property type="match status" value="1"/>
</dbReference>
<dbReference type="InterPro" id="IPR016032">
    <property type="entry name" value="Sig_transdc_resp-reg_C-effctor"/>
</dbReference>
<feature type="transmembrane region" description="Helical" evidence="4">
    <location>
        <begin position="252"/>
        <end position="271"/>
    </location>
</feature>
<dbReference type="InterPro" id="IPR000792">
    <property type="entry name" value="Tscrpt_reg_LuxR_C"/>
</dbReference>
<gene>
    <name evidence="6" type="ORF">GJV77_11750</name>
</gene>
<dbReference type="GO" id="GO:0003677">
    <property type="term" value="F:DNA binding"/>
    <property type="evidence" value="ECO:0007669"/>
    <property type="project" value="UniProtKB-KW"/>
</dbReference>
<sequence length="465" mass="53988">MYFFEFRIIFRKLVIIGCLCFFSYAYAVVPKQFQQKIESLSYRPLNSTGNLQIATDSLNNTWLKGRLDKSYLYAPIVLYIANAHIFSYDLYIYNSNDLFLVDSNLDSQGTPIKSRYAQHYMVLDNPVYYINLNKASTDSLPIVITQHSQFGVMEAKEFFFIGLYYGVLLASIFINVIFFIILKDNRFVVYCLLQICIFISLFYEDGMFYYLSDGSLQMKYLLVLTIPVTSILVCVFIGYFLDIKSFFTQYKIFFIALFSASLLSSVTFVLYPKALLLNLTTILSFIGPIFCLITTATQVRKNEYARFIIFSFGFIVVFAMGYIFYLSFNAKGLDYFDINAFRLVSVLGLTTITLVVIYKVKNIQEQNHLYQQEIESILSSEKTRKKIAQENKNVNMLEILKVQYNLTPREVEVLTCIWKKMCNSEIAEHLFISVSTVKFHVSKLYSKLEINSRNQAMSLFTDNKF</sequence>